<evidence type="ECO:0000313" key="2">
    <source>
        <dbReference type="Proteomes" id="UP001442841"/>
    </source>
</evidence>
<keyword evidence="2" id="KW-1185">Reference proteome</keyword>
<accession>A0ABZ3FN79</accession>
<gene>
    <name evidence="1" type="ORF">AADG42_09385</name>
</gene>
<organism evidence="1 2">
    <name type="scientific">Ammonicoccus fulvus</name>
    <dbReference type="NCBI Taxonomy" id="3138240"/>
    <lineage>
        <taxon>Bacteria</taxon>
        <taxon>Bacillati</taxon>
        <taxon>Actinomycetota</taxon>
        <taxon>Actinomycetes</taxon>
        <taxon>Propionibacteriales</taxon>
        <taxon>Propionibacteriaceae</taxon>
        <taxon>Ammonicoccus</taxon>
    </lineage>
</organism>
<dbReference type="EMBL" id="CP154795">
    <property type="protein sequence ID" value="XAN07496.1"/>
    <property type="molecule type" value="Genomic_DNA"/>
</dbReference>
<dbReference type="Proteomes" id="UP001442841">
    <property type="component" value="Chromosome"/>
</dbReference>
<sequence length="84" mass="9355">MTTPELPAHVSEILDGDYDLEQCFEIMRAARVKAEHVFKETVSDAEIDGVVSGIFAPLNDLSNEVEVTLRRLHLRITETQDASA</sequence>
<dbReference type="RefSeq" id="WP_425308957.1">
    <property type="nucleotide sequence ID" value="NZ_CP154795.1"/>
</dbReference>
<name>A0ABZ3FN79_9ACTN</name>
<protein>
    <submittedName>
        <fullName evidence="1">Uncharacterized protein</fullName>
    </submittedName>
</protein>
<proteinExistence type="predicted"/>
<reference evidence="1 2" key="1">
    <citation type="submission" date="2024-04" db="EMBL/GenBank/DDBJ databases">
        <title>Isolation of an actinomycete strain from pig manure.</title>
        <authorList>
            <person name="Gong T."/>
            <person name="Yu Z."/>
            <person name="An M."/>
            <person name="Wei C."/>
            <person name="Yang W."/>
            <person name="Liu L."/>
        </authorList>
    </citation>
    <scope>NUCLEOTIDE SEQUENCE [LARGE SCALE GENOMIC DNA]</scope>
    <source>
        <strain evidence="1 2">ZF39</strain>
    </source>
</reference>
<evidence type="ECO:0000313" key="1">
    <source>
        <dbReference type="EMBL" id="XAN07496.1"/>
    </source>
</evidence>